<protein>
    <submittedName>
        <fullName evidence="1">Uncharacterized protein</fullName>
    </submittedName>
</protein>
<dbReference type="AlphaFoldDB" id="G6Y2F3"/>
<dbReference type="KEGG" id="mamo:A6B35_28015"/>
<dbReference type="EMBL" id="AGSN01000005">
    <property type="protein sequence ID" value="EHH14136.1"/>
    <property type="molecule type" value="Genomic_DNA"/>
</dbReference>
<dbReference type="Proteomes" id="UP000002949">
    <property type="component" value="Unassembled WGS sequence"/>
</dbReference>
<gene>
    <name evidence="1" type="ORF">MEA186_00465</name>
</gene>
<name>G6Y2F3_9HYPH</name>
<accession>G6Y2F3</accession>
<keyword evidence="2" id="KW-1185">Reference proteome</keyword>
<reference evidence="1 2" key="1">
    <citation type="journal article" date="2012" name="J. Bacteriol.">
        <title>Draft Genome Sequence of Plant Growth-Promoting Rhizobium Mesorhizobium amorphae, Isolated from Zinc-Lead Mine Tailings.</title>
        <authorList>
            <person name="Hao X."/>
            <person name="Lin Y."/>
            <person name="Johnstone L."/>
            <person name="Baltrus D.A."/>
            <person name="Miller S.J."/>
            <person name="Wei G."/>
            <person name="Rensing C."/>
        </authorList>
    </citation>
    <scope>NUCLEOTIDE SEQUENCE [LARGE SCALE GENOMIC DNA]</scope>
    <source>
        <strain evidence="1 2">CCNWGS0123</strain>
    </source>
</reference>
<sequence>MAASSILPKYVRSLSYDAKTRTGILMMEPYTNCDFEECTSLFERIDRKVAAIHTFSGAERDTSYIRVGRSAGWSAKRGDV</sequence>
<evidence type="ECO:0000313" key="2">
    <source>
        <dbReference type="Proteomes" id="UP000002949"/>
    </source>
</evidence>
<proteinExistence type="predicted"/>
<organism evidence="1 2">
    <name type="scientific">Mesorhizobium amorphae CCNWGS0123</name>
    <dbReference type="NCBI Taxonomy" id="1082933"/>
    <lineage>
        <taxon>Bacteria</taxon>
        <taxon>Pseudomonadati</taxon>
        <taxon>Pseudomonadota</taxon>
        <taxon>Alphaproteobacteria</taxon>
        <taxon>Hyphomicrobiales</taxon>
        <taxon>Phyllobacteriaceae</taxon>
        <taxon>Mesorhizobium</taxon>
    </lineage>
</organism>
<evidence type="ECO:0000313" key="1">
    <source>
        <dbReference type="EMBL" id="EHH14136.1"/>
    </source>
</evidence>